<dbReference type="NCBIfam" id="TIGR00147">
    <property type="entry name" value="YegS/Rv2252/BmrU family lipid kinase"/>
    <property type="match status" value="1"/>
</dbReference>
<feature type="domain" description="DAGKc" evidence="11">
    <location>
        <begin position="1"/>
        <end position="136"/>
    </location>
</feature>
<protein>
    <submittedName>
        <fullName evidence="12">Diacylglycerol kinase family lipid kinase</fullName>
    </submittedName>
</protein>
<dbReference type="PANTHER" id="PTHR12358">
    <property type="entry name" value="SPHINGOSINE KINASE"/>
    <property type="match status" value="1"/>
</dbReference>
<dbReference type="InterPro" id="IPR001206">
    <property type="entry name" value="Diacylglycerol_kinase_cat_dom"/>
</dbReference>
<keyword evidence="4" id="KW-0808">Transferase</keyword>
<keyword evidence="5" id="KW-0547">Nucleotide-binding</keyword>
<dbReference type="GO" id="GO:0005524">
    <property type="term" value="F:ATP binding"/>
    <property type="evidence" value="ECO:0007669"/>
    <property type="project" value="UniProtKB-KW"/>
</dbReference>
<evidence type="ECO:0000256" key="3">
    <source>
        <dbReference type="ARBA" id="ARBA00022516"/>
    </source>
</evidence>
<dbReference type="PROSITE" id="PS50146">
    <property type="entry name" value="DAGK"/>
    <property type="match status" value="1"/>
</dbReference>
<dbReference type="GO" id="GO:0016301">
    <property type="term" value="F:kinase activity"/>
    <property type="evidence" value="ECO:0007669"/>
    <property type="project" value="UniProtKB-KW"/>
</dbReference>
<keyword evidence="6 12" id="KW-0418">Kinase</keyword>
<sequence>MNTFYFIVNPKAGNGKGRAVWKRAEQKLNTLHIPYRAFFTEYPGHAIELSRTAAGLADGEQAVVVAVGGDGTAHEVLNGLGAFATSGFGFIPAGSGNDFSRGFGIPADPMDALGLLLGIQERNPSSTDCGSLNLNGKNHLFINSAGAGFDALVSKKANESRLKGLFNRLSLGKLVYVYILLKELASYNRTPLQVTIDGNVHSFKDAWFATVSNQPYYGGGMIISPCARPDDGELDITVVHRLSKAKLLLVFMSVFWGKHTSFEEVHMFKGKEIKIQTTSPIHIHADGEYIGMANTGEIMAVPGAAKLAHGTPGKET</sequence>
<dbReference type="PANTHER" id="PTHR12358:SF54">
    <property type="entry name" value="SPHINGOSINE KINASE RELATED PROTEIN"/>
    <property type="match status" value="1"/>
</dbReference>
<dbReference type="InterPro" id="IPR017438">
    <property type="entry name" value="ATP-NAD_kinase_N"/>
</dbReference>
<comment type="similarity">
    <text evidence="2">Belongs to the diacylglycerol/lipid kinase family.</text>
</comment>
<evidence type="ECO:0000256" key="7">
    <source>
        <dbReference type="ARBA" id="ARBA00022840"/>
    </source>
</evidence>
<dbReference type="OrthoDB" id="9786026at2"/>
<keyword evidence="7" id="KW-0067">ATP-binding</keyword>
<evidence type="ECO:0000256" key="8">
    <source>
        <dbReference type="ARBA" id="ARBA00023098"/>
    </source>
</evidence>
<dbReference type="RefSeq" id="WP_115452647.1">
    <property type="nucleotide sequence ID" value="NZ_QNQT01000006.1"/>
</dbReference>
<dbReference type="InterPro" id="IPR016064">
    <property type="entry name" value="NAD/diacylglycerol_kinase_sf"/>
</dbReference>
<proteinExistence type="inferred from homology"/>
<dbReference type="Pfam" id="PF00781">
    <property type="entry name" value="DAGK_cat"/>
    <property type="match status" value="1"/>
</dbReference>
<dbReference type="AlphaFoldDB" id="A0A3D8GP11"/>
<dbReference type="SMART" id="SM00046">
    <property type="entry name" value="DAGKc"/>
    <property type="match status" value="1"/>
</dbReference>
<dbReference type="Gene3D" id="3.40.50.10330">
    <property type="entry name" value="Probable inorganic polyphosphate/atp-NAD kinase, domain 1"/>
    <property type="match status" value="1"/>
</dbReference>
<comment type="cofactor">
    <cofactor evidence="1">
        <name>Mg(2+)</name>
        <dbReference type="ChEBI" id="CHEBI:18420"/>
    </cofactor>
</comment>
<evidence type="ECO:0000259" key="11">
    <source>
        <dbReference type="PROSITE" id="PS50146"/>
    </source>
</evidence>
<evidence type="ECO:0000256" key="9">
    <source>
        <dbReference type="ARBA" id="ARBA00023209"/>
    </source>
</evidence>
<dbReference type="EMBL" id="QNQT01000006">
    <property type="protein sequence ID" value="RDU36158.1"/>
    <property type="molecule type" value="Genomic_DNA"/>
</dbReference>
<keyword evidence="9" id="KW-0594">Phospholipid biosynthesis</keyword>
<dbReference type="SUPFAM" id="SSF111331">
    <property type="entry name" value="NAD kinase/diacylglycerol kinase-like"/>
    <property type="match status" value="1"/>
</dbReference>
<dbReference type="GO" id="GO:0008654">
    <property type="term" value="P:phospholipid biosynthetic process"/>
    <property type="evidence" value="ECO:0007669"/>
    <property type="project" value="UniProtKB-KW"/>
</dbReference>
<dbReference type="InterPro" id="IPR005218">
    <property type="entry name" value="Diacylglycerol/lipid_kinase"/>
</dbReference>
<organism evidence="12 13">
    <name type="scientific">Neobacillus piezotolerans</name>
    <dbReference type="NCBI Taxonomy" id="2259171"/>
    <lineage>
        <taxon>Bacteria</taxon>
        <taxon>Bacillati</taxon>
        <taxon>Bacillota</taxon>
        <taxon>Bacilli</taxon>
        <taxon>Bacillales</taxon>
        <taxon>Bacillaceae</taxon>
        <taxon>Neobacillus</taxon>
    </lineage>
</organism>
<name>A0A3D8GP11_9BACI</name>
<evidence type="ECO:0000256" key="5">
    <source>
        <dbReference type="ARBA" id="ARBA00022741"/>
    </source>
</evidence>
<dbReference type="Pfam" id="PF19279">
    <property type="entry name" value="YegS_C"/>
    <property type="match status" value="1"/>
</dbReference>
<reference evidence="12 13" key="1">
    <citation type="submission" date="2018-07" db="EMBL/GenBank/DDBJ databases">
        <title>Bacillus sp. YLB-04 draft genome sequence.</title>
        <authorList>
            <person name="Yu L."/>
            <person name="Tang X."/>
        </authorList>
    </citation>
    <scope>NUCLEOTIDE SEQUENCE [LARGE SCALE GENOMIC DNA]</scope>
    <source>
        <strain evidence="12 13">YLB-04</strain>
    </source>
</reference>
<dbReference type="InterPro" id="IPR050187">
    <property type="entry name" value="Lipid_Phosphate_FormReg"/>
</dbReference>
<evidence type="ECO:0000256" key="2">
    <source>
        <dbReference type="ARBA" id="ARBA00005983"/>
    </source>
</evidence>
<evidence type="ECO:0000256" key="4">
    <source>
        <dbReference type="ARBA" id="ARBA00022679"/>
    </source>
</evidence>
<evidence type="ECO:0000313" key="12">
    <source>
        <dbReference type="EMBL" id="RDU36158.1"/>
    </source>
</evidence>
<keyword evidence="3" id="KW-0444">Lipid biosynthesis</keyword>
<evidence type="ECO:0000256" key="1">
    <source>
        <dbReference type="ARBA" id="ARBA00001946"/>
    </source>
</evidence>
<dbReference type="InterPro" id="IPR045540">
    <property type="entry name" value="YegS/DAGK_C"/>
</dbReference>
<evidence type="ECO:0000256" key="6">
    <source>
        <dbReference type="ARBA" id="ARBA00022777"/>
    </source>
</evidence>
<keyword evidence="13" id="KW-1185">Reference proteome</keyword>
<evidence type="ECO:0000313" key="13">
    <source>
        <dbReference type="Proteomes" id="UP000257144"/>
    </source>
</evidence>
<keyword evidence="10" id="KW-1208">Phospholipid metabolism</keyword>
<comment type="caution">
    <text evidence="12">The sequence shown here is derived from an EMBL/GenBank/DDBJ whole genome shotgun (WGS) entry which is preliminary data.</text>
</comment>
<evidence type="ECO:0000256" key="10">
    <source>
        <dbReference type="ARBA" id="ARBA00023264"/>
    </source>
</evidence>
<gene>
    <name evidence="12" type="ORF">DRW41_14085</name>
</gene>
<accession>A0A3D8GP11</accession>
<keyword evidence="8" id="KW-0443">Lipid metabolism</keyword>
<dbReference type="Gene3D" id="2.60.200.40">
    <property type="match status" value="1"/>
</dbReference>
<dbReference type="Proteomes" id="UP000257144">
    <property type="component" value="Unassembled WGS sequence"/>
</dbReference>